<evidence type="ECO:0000313" key="2">
    <source>
        <dbReference type="Proteomes" id="UP000318017"/>
    </source>
</evidence>
<dbReference type="KEGG" id="ahel:Q31a_18640"/>
<sequence length="81" mass="8964">MYLGSLLLQTAKGTKDDIQSCVDSNTALPFKPVHSSVVSTSLRNISRFFEIQSTNQTIVHFVSIGFNKTLRWVKTSVSPSC</sequence>
<gene>
    <name evidence="1" type="ORF">Q31a_18640</name>
</gene>
<dbReference type="EMBL" id="CP036298">
    <property type="protein sequence ID" value="QDV23562.1"/>
    <property type="molecule type" value="Genomic_DNA"/>
</dbReference>
<evidence type="ECO:0000313" key="1">
    <source>
        <dbReference type="EMBL" id="QDV23562.1"/>
    </source>
</evidence>
<dbReference type="AlphaFoldDB" id="A0A518G4Q5"/>
<reference evidence="1 2" key="1">
    <citation type="submission" date="2019-02" db="EMBL/GenBank/DDBJ databases">
        <title>Deep-cultivation of Planctomycetes and their phenomic and genomic characterization uncovers novel biology.</title>
        <authorList>
            <person name="Wiegand S."/>
            <person name="Jogler M."/>
            <person name="Boedeker C."/>
            <person name="Pinto D."/>
            <person name="Vollmers J."/>
            <person name="Rivas-Marin E."/>
            <person name="Kohn T."/>
            <person name="Peeters S.H."/>
            <person name="Heuer A."/>
            <person name="Rast P."/>
            <person name="Oberbeckmann S."/>
            <person name="Bunk B."/>
            <person name="Jeske O."/>
            <person name="Meyerdierks A."/>
            <person name="Storesund J.E."/>
            <person name="Kallscheuer N."/>
            <person name="Luecker S."/>
            <person name="Lage O.M."/>
            <person name="Pohl T."/>
            <person name="Merkel B.J."/>
            <person name="Hornburger P."/>
            <person name="Mueller R.-W."/>
            <person name="Bruemmer F."/>
            <person name="Labrenz M."/>
            <person name="Spormann A.M."/>
            <person name="Op den Camp H."/>
            <person name="Overmann J."/>
            <person name="Amann R."/>
            <person name="Jetten M.S.M."/>
            <person name="Mascher T."/>
            <person name="Medema M.H."/>
            <person name="Devos D.P."/>
            <person name="Kaster A.-K."/>
            <person name="Ovreas L."/>
            <person name="Rohde M."/>
            <person name="Galperin M.Y."/>
            <person name="Jogler C."/>
        </authorList>
    </citation>
    <scope>NUCLEOTIDE SEQUENCE [LARGE SCALE GENOMIC DNA]</scope>
    <source>
        <strain evidence="1 2">Q31a</strain>
    </source>
</reference>
<organism evidence="1 2">
    <name type="scientific">Aureliella helgolandensis</name>
    <dbReference type="NCBI Taxonomy" id="2527968"/>
    <lineage>
        <taxon>Bacteria</taxon>
        <taxon>Pseudomonadati</taxon>
        <taxon>Planctomycetota</taxon>
        <taxon>Planctomycetia</taxon>
        <taxon>Pirellulales</taxon>
        <taxon>Pirellulaceae</taxon>
        <taxon>Aureliella</taxon>
    </lineage>
</organism>
<protein>
    <submittedName>
        <fullName evidence="1">Uncharacterized protein</fullName>
    </submittedName>
</protein>
<name>A0A518G4Q5_9BACT</name>
<dbReference type="Proteomes" id="UP000318017">
    <property type="component" value="Chromosome"/>
</dbReference>
<keyword evidence="2" id="KW-1185">Reference proteome</keyword>
<proteinExistence type="predicted"/>
<accession>A0A518G4Q5</accession>